<dbReference type="PANTHER" id="PTHR30136:SF24">
    <property type="entry name" value="HTH-TYPE TRANSCRIPTIONAL REPRESSOR ALLR"/>
    <property type="match status" value="1"/>
</dbReference>
<evidence type="ECO:0000256" key="3">
    <source>
        <dbReference type="ARBA" id="ARBA00023163"/>
    </source>
</evidence>
<dbReference type="KEGG" id="aez:C3E78_00630"/>
<dbReference type="InterPro" id="IPR029016">
    <property type="entry name" value="GAF-like_dom_sf"/>
</dbReference>
<reference evidence="5" key="1">
    <citation type="submission" date="2018-01" db="EMBL/GenBank/DDBJ databases">
        <authorList>
            <person name="Li J."/>
        </authorList>
    </citation>
    <scope>NUCLEOTIDE SEQUENCE [LARGE SCALE GENOMIC DNA]</scope>
    <source>
        <strain evidence="5">592</strain>
    </source>
</reference>
<dbReference type="GO" id="GO:0003677">
    <property type="term" value="F:DNA binding"/>
    <property type="evidence" value="ECO:0007669"/>
    <property type="project" value="UniProtKB-KW"/>
</dbReference>
<dbReference type="GO" id="GO:0045892">
    <property type="term" value="P:negative regulation of DNA-templated transcription"/>
    <property type="evidence" value="ECO:0007669"/>
    <property type="project" value="TreeGrafter"/>
</dbReference>
<keyword evidence="3" id="KW-0804">Transcription</keyword>
<evidence type="ECO:0000313" key="4">
    <source>
        <dbReference type="EMBL" id="AWB90855.1"/>
    </source>
</evidence>
<dbReference type="AlphaFoldDB" id="A0A2S0WHN6"/>
<dbReference type="InterPro" id="IPR014757">
    <property type="entry name" value="Tscrpt_reg_IclR_C"/>
</dbReference>
<dbReference type="SUPFAM" id="SSF46785">
    <property type="entry name" value="Winged helix' DNA-binding domain"/>
    <property type="match status" value="1"/>
</dbReference>
<dbReference type="PROSITE" id="PS51077">
    <property type="entry name" value="HTH_ICLR"/>
    <property type="match status" value="1"/>
</dbReference>
<dbReference type="Gene3D" id="3.30.450.40">
    <property type="match status" value="1"/>
</dbReference>
<dbReference type="GO" id="GO:0003700">
    <property type="term" value="F:DNA-binding transcription factor activity"/>
    <property type="evidence" value="ECO:0007669"/>
    <property type="project" value="TreeGrafter"/>
</dbReference>
<dbReference type="InterPro" id="IPR036390">
    <property type="entry name" value="WH_DNA-bd_sf"/>
</dbReference>
<organism evidence="4 5">
    <name type="scientific">Aeromicrobium chenweiae</name>
    <dbReference type="NCBI Taxonomy" id="2079793"/>
    <lineage>
        <taxon>Bacteria</taxon>
        <taxon>Bacillati</taxon>
        <taxon>Actinomycetota</taxon>
        <taxon>Actinomycetes</taxon>
        <taxon>Propionibacteriales</taxon>
        <taxon>Nocardioidaceae</taxon>
        <taxon>Aeromicrobium</taxon>
    </lineage>
</organism>
<proteinExistence type="predicted"/>
<dbReference type="InterPro" id="IPR005471">
    <property type="entry name" value="Tscrpt_reg_IclR_N"/>
</dbReference>
<dbReference type="Proteomes" id="UP000244384">
    <property type="component" value="Chromosome"/>
</dbReference>
<dbReference type="InterPro" id="IPR050707">
    <property type="entry name" value="HTH_MetabolicPath_Reg"/>
</dbReference>
<evidence type="ECO:0000256" key="1">
    <source>
        <dbReference type="ARBA" id="ARBA00023015"/>
    </source>
</evidence>
<keyword evidence="1" id="KW-0805">Transcription regulation</keyword>
<dbReference type="EMBL" id="CP026952">
    <property type="protein sequence ID" value="AWB90855.1"/>
    <property type="molecule type" value="Genomic_DNA"/>
</dbReference>
<accession>A0A2S0WHN6</accession>
<keyword evidence="5" id="KW-1185">Reference proteome</keyword>
<evidence type="ECO:0000313" key="5">
    <source>
        <dbReference type="Proteomes" id="UP000244384"/>
    </source>
</evidence>
<dbReference type="Pfam" id="PF09339">
    <property type="entry name" value="HTH_IclR"/>
    <property type="match status" value="1"/>
</dbReference>
<protein>
    <submittedName>
        <fullName evidence="4">IclR family transcriptional regulator</fullName>
    </submittedName>
</protein>
<keyword evidence="2" id="KW-0238">DNA-binding</keyword>
<dbReference type="SUPFAM" id="SSF55781">
    <property type="entry name" value="GAF domain-like"/>
    <property type="match status" value="1"/>
</dbReference>
<dbReference type="PROSITE" id="PS51078">
    <property type="entry name" value="ICLR_ED"/>
    <property type="match status" value="1"/>
</dbReference>
<dbReference type="PANTHER" id="PTHR30136">
    <property type="entry name" value="HELIX-TURN-HELIX TRANSCRIPTIONAL REGULATOR, ICLR FAMILY"/>
    <property type="match status" value="1"/>
</dbReference>
<name>A0A2S0WHN6_9ACTN</name>
<sequence>MMECCHSVIDDVYRRCAMNSIEKALAVLRALTAPNGPHQLADLAERSGLTRPSVHRILQVLVQGNYAQARGNGLYAPGYAMSALVTSGDTSDDVARIASPTLVRLQHETEQTVHFAVRAGDAAVYLAKVEGDKPYQMASRVGMQIPLHCTSIGKAIIAEFSPAEVDELLERTSQTEQTGRVLPDRDALRRDLDGVLERGFSIDDEENERGVRCVGAAVRDSTGSVIGGISISGLAFLLDLDRLNELGGLVRTAAAEISERLAQRDAGAA</sequence>
<dbReference type="Pfam" id="PF01614">
    <property type="entry name" value="IclR_C"/>
    <property type="match status" value="1"/>
</dbReference>
<evidence type="ECO:0000256" key="2">
    <source>
        <dbReference type="ARBA" id="ARBA00023125"/>
    </source>
</evidence>
<dbReference type="InterPro" id="IPR036388">
    <property type="entry name" value="WH-like_DNA-bd_sf"/>
</dbReference>
<dbReference type="SMART" id="SM00346">
    <property type="entry name" value="HTH_ICLR"/>
    <property type="match status" value="1"/>
</dbReference>
<dbReference type="Gene3D" id="1.10.10.10">
    <property type="entry name" value="Winged helix-like DNA-binding domain superfamily/Winged helix DNA-binding domain"/>
    <property type="match status" value="1"/>
</dbReference>
<gene>
    <name evidence="4" type="ORF">C3E78_00630</name>
</gene>
<accession>A0A5F2EQ02</accession>